<keyword evidence="2" id="KW-1185">Reference proteome</keyword>
<dbReference type="SUPFAM" id="SSF52777">
    <property type="entry name" value="CoA-dependent acyltransferases"/>
    <property type="match status" value="2"/>
</dbReference>
<protein>
    <recommendedName>
        <fullName evidence="3">Alcohol acetyltransferase</fullName>
    </recommendedName>
</protein>
<proteinExistence type="predicted"/>
<dbReference type="InterPro" id="IPR052058">
    <property type="entry name" value="Alcohol_O-acetyltransferase"/>
</dbReference>
<sequence>MWFFRSEIPGENSLRAASPNERRCITREYLDFYRALIIGGIYQFSEPVDVTSVFTYTYALRHCVDRHPQLSITVAKAETESPHYEFCPRLDLSQHIQILERGDDSELKTIERVLPSILDAQWPPSIPAWKIVVLPFSQTRCFIGFSFSHNLGDGMTAMAFHRSFLDALQQPRLITDLICTPTLKQLSPPFDSAQTLPISWSFLLSPLLGEYLPESIASIFGFRASASSITPGTWTGSSVFYSPETYRTGVHILSIDACTVEQTLKACRMHGAKMTGLIHQFIITALSDLLPQPHKFDNLAFATAMNMRNAVGVSKDEMGLFVSGYFQTQPLQNPTLGAQGEFSWALARSITETLAAKANELSDNPVGLLRYVSTMRSWTVSKLGHCRDGSYELSNLLSFQPSSSVEKCSVTEMVFCQPTNVTSAPLTFNIVSTSGGPMNITVDWQVGALAMGSYEDEVNFVSSMCKHVESSFVRVASTT</sequence>
<evidence type="ECO:0008006" key="3">
    <source>
        <dbReference type="Google" id="ProtNLM"/>
    </source>
</evidence>
<accession>A0A3D8SZQ3</accession>
<dbReference type="InterPro" id="IPR010828">
    <property type="entry name" value="Atf2/Sli1-like"/>
</dbReference>
<reference evidence="1 2" key="1">
    <citation type="journal article" date="2018" name="IMA Fungus">
        <title>IMA Genome-F 9: Draft genome sequence of Annulohypoxylon stygium, Aspergillus mulundensis, Berkeleyomyces basicola (syn. Thielaviopsis basicola), Ceratocystis smalleyi, two Cercospora beticola strains, Coleophoma cylindrospora, Fusarium fracticaudum, Phialophora cf. hyalina, and Morchella septimelata.</title>
        <authorList>
            <person name="Wingfield B.D."/>
            <person name="Bills G.F."/>
            <person name="Dong Y."/>
            <person name="Huang W."/>
            <person name="Nel W.J."/>
            <person name="Swalarsk-Parry B.S."/>
            <person name="Vaghefi N."/>
            <person name="Wilken P.M."/>
            <person name="An Z."/>
            <person name="de Beer Z.W."/>
            <person name="De Vos L."/>
            <person name="Chen L."/>
            <person name="Duong T.A."/>
            <person name="Gao Y."/>
            <person name="Hammerbacher A."/>
            <person name="Kikkert J.R."/>
            <person name="Li Y."/>
            <person name="Li H."/>
            <person name="Li K."/>
            <person name="Li Q."/>
            <person name="Liu X."/>
            <person name="Ma X."/>
            <person name="Naidoo K."/>
            <person name="Pethybridge S.J."/>
            <person name="Sun J."/>
            <person name="Steenkamp E.T."/>
            <person name="van der Nest M.A."/>
            <person name="van Wyk S."/>
            <person name="Wingfield M.J."/>
            <person name="Xiong C."/>
            <person name="Yue Q."/>
            <person name="Zhang X."/>
        </authorList>
    </citation>
    <scope>NUCLEOTIDE SEQUENCE [LARGE SCALE GENOMIC DNA]</scope>
    <source>
        <strain evidence="1 2">BP5796</strain>
    </source>
</reference>
<dbReference type="Proteomes" id="UP000256328">
    <property type="component" value="Unassembled WGS sequence"/>
</dbReference>
<gene>
    <name evidence="1" type="ORF">BP5796_01189</name>
</gene>
<dbReference type="EMBL" id="PDLN01000002">
    <property type="protein sequence ID" value="RDW91795.1"/>
    <property type="molecule type" value="Genomic_DNA"/>
</dbReference>
<dbReference type="GO" id="GO:0008080">
    <property type="term" value="F:N-acetyltransferase activity"/>
    <property type="evidence" value="ECO:0007669"/>
    <property type="project" value="TreeGrafter"/>
</dbReference>
<dbReference type="Pfam" id="PF07247">
    <property type="entry name" value="AATase"/>
    <property type="match status" value="1"/>
</dbReference>
<evidence type="ECO:0000313" key="1">
    <source>
        <dbReference type="EMBL" id="RDW91795.1"/>
    </source>
</evidence>
<dbReference type="AlphaFoldDB" id="A0A3D8SZQ3"/>
<name>A0A3D8SZQ3_9HELO</name>
<comment type="caution">
    <text evidence="1">The sequence shown here is derived from an EMBL/GenBank/DDBJ whole genome shotgun (WGS) entry which is preliminary data.</text>
</comment>
<evidence type="ECO:0000313" key="2">
    <source>
        <dbReference type="Proteomes" id="UP000256328"/>
    </source>
</evidence>
<dbReference type="PANTHER" id="PTHR28037:SF1">
    <property type="entry name" value="ALCOHOL O-ACETYLTRANSFERASE 1-RELATED"/>
    <property type="match status" value="1"/>
</dbReference>
<dbReference type="PANTHER" id="PTHR28037">
    <property type="entry name" value="ALCOHOL O-ACETYLTRANSFERASE 1-RELATED"/>
    <property type="match status" value="1"/>
</dbReference>
<dbReference type="OrthoDB" id="2150604at2759"/>
<organism evidence="1 2">
    <name type="scientific">Coleophoma crateriformis</name>
    <dbReference type="NCBI Taxonomy" id="565419"/>
    <lineage>
        <taxon>Eukaryota</taxon>
        <taxon>Fungi</taxon>
        <taxon>Dikarya</taxon>
        <taxon>Ascomycota</taxon>
        <taxon>Pezizomycotina</taxon>
        <taxon>Leotiomycetes</taxon>
        <taxon>Helotiales</taxon>
        <taxon>Dermateaceae</taxon>
        <taxon>Coleophoma</taxon>
    </lineage>
</organism>